<evidence type="ECO:0000313" key="3">
    <source>
        <dbReference type="EMBL" id="NFN35790.1"/>
    </source>
</evidence>
<evidence type="ECO:0000313" key="5">
    <source>
        <dbReference type="Proteomes" id="UP000472355"/>
    </source>
</evidence>
<dbReference type="Proteomes" id="UP000472355">
    <property type="component" value="Unassembled WGS sequence"/>
</dbReference>
<reference evidence="1 5" key="1">
    <citation type="submission" date="2019-02" db="EMBL/GenBank/DDBJ databases">
        <title>Genome sequencing of Clostridium botulinum clinical isolates.</title>
        <authorList>
            <person name="Brunt J."/>
            <person name="Van Vliet A.H.M."/>
            <person name="Stringer S.C."/>
            <person name="Grant K.A."/>
            <person name="Carter A.C."/>
            <person name="Peck M.W."/>
        </authorList>
    </citation>
    <scope>NUCLEOTIDE SEQUENCE [LARGE SCALE GENOMIC DNA]</scope>
    <source>
        <strain evidence="1 5">H113700579</strain>
    </source>
</reference>
<dbReference type="Proteomes" id="UP000486903">
    <property type="component" value="Unassembled WGS sequence"/>
</dbReference>
<organism evidence="3 6">
    <name type="scientific">Clostridium botulinum</name>
    <dbReference type="NCBI Taxonomy" id="1491"/>
    <lineage>
        <taxon>Bacteria</taxon>
        <taxon>Bacillati</taxon>
        <taxon>Bacillota</taxon>
        <taxon>Clostridia</taxon>
        <taxon>Eubacteriales</taxon>
        <taxon>Clostridiaceae</taxon>
        <taxon>Clostridium</taxon>
    </lineage>
</organism>
<dbReference type="AlphaFoldDB" id="A0A0C2S812"/>
<evidence type="ECO:0000313" key="6">
    <source>
        <dbReference type="Proteomes" id="UP000473681"/>
    </source>
</evidence>
<evidence type="ECO:0000313" key="7">
    <source>
        <dbReference type="Proteomes" id="UP000476820"/>
    </source>
</evidence>
<dbReference type="RefSeq" id="WP_003371639.1">
    <property type="nucleotide sequence ID" value="NZ_CP010520.1"/>
</dbReference>
<evidence type="ECO:0000313" key="8">
    <source>
        <dbReference type="Proteomes" id="UP000486903"/>
    </source>
</evidence>
<dbReference type="Proteomes" id="UP000473681">
    <property type="component" value="Unassembled WGS sequence"/>
</dbReference>
<evidence type="ECO:0000313" key="4">
    <source>
        <dbReference type="EMBL" id="NFV25635.1"/>
    </source>
</evidence>
<sequence length="102" mass="11899">MKIDIFTISEIIAIVMDLVDKLEAYELYGFEDTSELHIPKPINDKVESLESNNYDDFLCKCSEIAEEVLFIKTGELNELNHCHQEINFLADKKLKEYIKKNI</sequence>
<dbReference type="EMBL" id="SWOV01000002">
    <property type="protein sequence ID" value="NFF86480.1"/>
    <property type="molecule type" value="Genomic_DNA"/>
</dbReference>
<dbReference type="EMBL" id="SXFB01000003">
    <property type="protein sequence ID" value="NFV25635.1"/>
    <property type="molecule type" value="Genomic_DNA"/>
</dbReference>
<name>A0A0C2S812_CLOBO</name>
<dbReference type="OrthoDB" id="1911495at2"/>
<dbReference type="EMBL" id="SGKU01000013">
    <property type="protein sequence ID" value="NFA42237.1"/>
    <property type="molecule type" value="Genomic_DNA"/>
</dbReference>
<comment type="caution">
    <text evidence="3">The sequence shown here is derived from an EMBL/GenBank/DDBJ whole genome shotgun (WGS) entry which is preliminary data.</text>
</comment>
<accession>A0A0C2S812</accession>
<evidence type="ECO:0000313" key="2">
    <source>
        <dbReference type="EMBL" id="NFF86480.1"/>
    </source>
</evidence>
<gene>
    <name evidence="1" type="ORF">EXM65_06505</name>
    <name evidence="2" type="ORF">FC774_00965</name>
    <name evidence="3" type="ORF">FDB51_11795</name>
    <name evidence="4" type="ORF">FDG31_05555</name>
</gene>
<protein>
    <submittedName>
        <fullName evidence="3">Uncharacterized protein</fullName>
    </submittedName>
</protein>
<dbReference type="EMBL" id="SWVK01000015">
    <property type="protein sequence ID" value="NFN35790.1"/>
    <property type="molecule type" value="Genomic_DNA"/>
</dbReference>
<dbReference type="Proteomes" id="UP000476820">
    <property type="component" value="Unassembled WGS sequence"/>
</dbReference>
<reference evidence="6 7" key="2">
    <citation type="submission" date="2019-04" db="EMBL/GenBank/DDBJ databases">
        <title>Genome sequencing of Clostridium botulinum Groups I-IV and Clostridium butyricum.</title>
        <authorList>
            <person name="Brunt J."/>
            <person name="Van Vliet A.H.M."/>
            <person name="Stringer S.C."/>
            <person name="Carter A.T."/>
            <person name="Peck M.W."/>
        </authorList>
    </citation>
    <scope>NUCLEOTIDE SEQUENCE [LARGE SCALE GENOMIC DNA]</scope>
    <source>
        <strain evidence="2 7">1605</strain>
        <strain evidence="4 8">BL81</strain>
        <strain evidence="3 6">CB-K-33E</strain>
    </source>
</reference>
<evidence type="ECO:0000313" key="1">
    <source>
        <dbReference type="EMBL" id="NFA42237.1"/>
    </source>
</evidence>
<proteinExistence type="predicted"/>